<protein>
    <submittedName>
        <fullName evidence="1">Uncharacterized protein</fullName>
    </submittedName>
</protein>
<gene>
    <name evidence="1" type="ordered locus">AXX17_At1g35630</name>
</gene>
<accession>A0A178WLA3</accession>
<dbReference type="EMBL" id="LUHQ01000001">
    <property type="protein sequence ID" value="OAP19078.1"/>
    <property type="molecule type" value="Genomic_DNA"/>
</dbReference>
<evidence type="ECO:0000313" key="2">
    <source>
        <dbReference type="Proteomes" id="UP000078284"/>
    </source>
</evidence>
<comment type="caution">
    <text evidence="1">The sequence shown here is derived from an EMBL/GenBank/DDBJ whole genome shotgun (WGS) entry which is preliminary data.</text>
</comment>
<dbReference type="Proteomes" id="UP000078284">
    <property type="component" value="Chromosome 1"/>
</dbReference>
<reference evidence="2" key="1">
    <citation type="journal article" date="2016" name="Proc. Natl. Acad. Sci. U.S.A.">
        <title>Chromosome-level assembly of Arabidopsis thaliana Ler reveals the extent of translocation and inversion polymorphisms.</title>
        <authorList>
            <person name="Zapata L."/>
            <person name="Ding J."/>
            <person name="Willing E.M."/>
            <person name="Hartwig B."/>
            <person name="Bezdan D."/>
            <person name="Jiao W.B."/>
            <person name="Patel V."/>
            <person name="Velikkakam James G."/>
            <person name="Koornneef M."/>
            <person name="Ossowski S."/>
            <person name="Schneeberger K."/>
        </authorList>
    </citation>
    <scope>NUCLEOTIDE SEQUENCE [LARGE SCALE GENOMIC DNA]</scope>
    <source>
        <strain evidence="2">cv. Landsberg erecta</strain>
    </source>
</reference>
<proteinExistence type="predicted"/>
<name>A0A178WLA3_ARATH</name>
<dbReference type="AlphaFoldDB" id="A0A178WLA3"/>
<sequence length="114" mass="13027">MKTRRQRLKSNMPQASSWCVKGTSANDSRRLQVVTIDISCDNDVEKDSFTSTVAGTNRDEVVRSLGWLLTLQVGNHVKFEKRVLSISKEGSESFAKEEHCCTIRFLYHKCIQLF</sequence>
<evidence type="ECO:0000313" key="1">
    <source>
        <dbReference type="EMBL" id="OAP19078.1"/>
    </source>
</evidence>
<organism evidence="1 2">
    <name type="scientific">Arabidopsis thaliana</name>
    <name type="common">Mouse-ear cress</name>
    <dbReference type="NCBI Taxonomy" id="3702"/>
    <lineage>
        <taxon>Eukaryota</taxon>
        <taxon>Viridiplantae</taxon>
        <taxon>Streptophyta</taxon>
        <taxon>Embryophyta</taxon>
        <taxon>Tracheophyta</taxon>
        <taxon>Spermatophyta</taxon>
        <taxon>Magnoliopsida</taxon>
        <taxon>eudicotyledons</taxon>
        <taxon>Gunneridae</taxon>
        <taxon>Pentapetalae</taxon>
        <taxon>rosids</taxon>
        <taxon>malvids</taxon>
        <taxon>Brassicales</taxon>
        <taxon>Brassicaceae</taxon>
        <taxon>Camelineae</taxon>
        <taxon>Arabidopsis</taxon>
    </lineage>
</organism>